<dbReference type="Proteomes" id="UP000254889">
    <property type="component" value="Chromosome"/>
</dbReference>
<feature type="transmembrane region" description="Helical" evidence="7">
    <location>
        <begin position="90"/>
        <end position="113"/>
    </location>
</feature>
<feature type="transmembrane region" description="Helical" evidence="7">
    <location>
        <begin position="167"/>
        <end position="189"/>
    </location>
</feature>
<protein>
    <recommendedName>
        <fullName evidence="8">M23ase beta-sheet core domain-containing protein</fullName>
    </recommendedName>
</protein>
<comment type="similarity">
    <text evidence="2">Belongs to the urea transporter family.</text>
</comment>
<organism evidence="9 10">
    <name type="scientific">Pseudolabrys taiwanensis</name>
    <dbReference type="NCBI Taxonomy" id="331696"/>
    <lineage>
        <taxon>Bacteria</taxon>
        <taxon>Pseudomonadati</taxon>
        <taxon>Pseudomonadota</taxon>
        <taxon>Alphaproteobacteria</taxon>
        <taxon>Hyphomicrobiales</taxon>
        <taxon>Xanthobacteraceae</taxon>
        <taxon>Pseudolabrys</taxon>
    </lineage>
</organism>
<proteinExistence type="inferred from homology"/>
<evidence type="ECO:0000256" key="3">
    <source>
        <dbReference type="ARBA" id="ARBA00022475"/>
    </source>
</evidence>
<dbReference type="PANTHER" id="PTHR21666">
    <property type="entry name" value="PEPTIDASE-RELATED"/>
    <property type="match status" value="1"/>
</dbReference>
<keyword evidence="6 7" id="KW-0472">Membrane</keyword>
<dbReference type="InterPro" id="IPR016047">
    <property type="entry name" value="M23ase_b-sheet_dom"/>
</dbReference>
<dbReference type="GO" id="GO:0005886">
    <property type="term" value="C:plasma membrane"/>
    <property type="evidence" value="ECO:0007669"/>
    <property type="project" value="UniProtKB-SubCell"/>
</dbReference>
<dbReference type="CDD" id="cd12797">
    <property type="entry name" value="M23_peptidase"/>
    <property type="match status" value="1"/>
</dbReference>
<feature type="transmembrane region" description="Helical" evidence="7">
    <location>
        <begin position="36"/>
        <end position="54"/>
    </location>
</feature>
<dbReference type="InterPro" id="IPR011055">
    <property type="entry name" value="Dup_hybrid_motif"/>
</dbReference>
<gene>
    <name evidence="9" type="ORF">DW352_12105</name>
</gene>
<sequence>MVRLRFISLALGSTFLVKSPWISVLFWVAIVRDVRFPIFAIIGLVIADGVAWVLGVDEQVKRGGALRNNAIFASLAVAWLTTASGQSLEIQLAVEVCAALAASLIAAALTRILRDSILPPLGWGFYIVAGVLFALFSTWTQSALVATVDWPRPTDALSWVQSFFRSLGMMLFLPKVEVGVLVFIAILLWSRMMLFSGIIGWVCGVGIGLLFEQMGLYYLWLLGAHNYFLAAMLLASVLFLPDRSLAFIAVLAGVTASVISAYFQRVLPGSSYAFLPVPAAFTVWLGVGALLVSHKAELARRNLSSNVPPELAWWNASYLSERFGHGEPLLTVPVAGPVQITQGFDGSLSHVGRWRHALDFQRPVNAATTIWEAPVYAPGAGYVEAVRSDVPDNALGTSNFAEMWGNYVIIRLDAGGWALLGHLRQGSITVSSGVHLTHGAYIGLAGNSGRSPAPHLHMHAQLGPTISAPTRAFRLANFLSAAEDRPGDFLEWHAAMTPPGGMIVCGAQFNARVHDATTTMAPGTTVWRVESSGRIPRPFGRYETGAVVRVRIFIDEYGRHVFRSAGDGALVTSTDPDAWRVIETRELACPLLKLMAMSTPCVPYAAFPGMTWREPLPLPPHGPMAWWELLTAPYRSTPFAYLASTCISVPDDENKTLEIESKTLVPARSLPVKVTVRVERLRGPVQVDAQFESGNLSFSLFSFEPGMPFERRDKRRG</sequence>
<dbReference type="KEGG" id="ptaw:DW352_12105"/>
<feature type="transmembrane region" description="Helical" evidence="7">
    <location>
        <begin position="194"/>
        <end position="211"/>
    </location>
</feature>
<dbReference type="Gene3D" id="1.10.3430.10">
    <property type="entry name" value="Ammonium transporter AmtB like domains"/>
    <property type="match status" value="1"/>
</dbReference>
<feature type="transmembrane region" description="Helical" evidence="7">
    <location>
        <begin position="245"/>
        <end position="263"/>
    </location>
</feature>
<dbReference type="InterPro" id="IPR050570">
    <property type="entry name" value="Cell_wall_metabolism_enzyme"/>
</dbReference>
<evidence type="ECO:0000256" key="4">
    <source>
        <dbReference type="ARBA" id="ARBA00022692"/>
    </source>
</evidence>
<dbReference type="Pfam" id="PF03253">
    <property type="entry name" value="UT"/>
    <property type="match status" value="1"/>
</dbReference>
<dbReference type="InterPro" id="IPR029020">
    <property type="entry name" value="Ammonium/urea_transptr"/>
</dbReference>
<accession>A0A345ZW94</accession>
<dbReference type="GO" id="GO:0004222">
    <property type="term" value="F:metalloendopeptidase activity"/>
    <property type="evidence" value="ECO:0007669"/>
    <property type="project" value="TreeGrafter"/>
</dbReference>
<evidence type="ECO:0000256" key="1">
    <source>
        <dbReference type="ARBA" id="ARBA00004651"/>
    </source>
</evidence>
<keyword evidence="10" id="KW-1185">Reference proteome</keyword>
<feature type="transmembrane region" description="Helical" evidence="7">
    <location>
        <begin position="7"/>
        <end position="30"/>
    </location>
</feature>
<evidence type="ECO:0000256" key="2">
    <source>
        <dbReference type="ARBA" id="ARBA00005914"/>
    </source>
</evidence>
<name>A0A345ZW94_9HYPH</name>
<dbReference type="Gene3D" id="2.70.70.10">
    <property type="entry name" value="Glucose Permease (Domain IIA)"/>
    <property type="match status" value="1"/>
</dbReference>
<evidence type="ECO:0000256" key="6">
    <source>
        <dbReference type="ARBA" id="ARBA00023136"/>
    </source>
</evidence>
<dbReference type="OrthoDB" id="5489603at2"/>
<dbReference type="RefSeq" id="WP_115691560.1">
    <property type="nucleotide sequence ID" value="NZ_CP031417.1"/>
</dbReference>
<feature type="domain" description="M23ase beta-sheet core" evidence="8">
    <location>
        <begin position="372"/>
        <end position="460"/>
    </location>
</feature>
<dbReference type="GO" id="GO:0015204">
    <property type="term" value="F:urea transmembrane transporter activity"/>
    <property type="evidence" value="ECO:0007669"/>
    <property type="project" value="InterPro"/>
</dbReference>
<dbReference type="Pfam" id="PF01551">
    <property type="entry name" value="Peptidase_M23"/>
    <property type="match status" value="1"/>
</dbReference>
<dbReference type="AlphaFoldDB" id="A0A345ZW94"/>
<keyword evidence="3" id="KW-1003">Cell membrane</keyword>
<reference evidence="9 10" key="1">
    <citation type="submission" date="2018-07" db="EMBL/GenBank/DDBJ databases">
        <authorList>
            <person name="Quirk P.G."/>
            <person name="Krulwich T.A."/>
        </authorList>
    </citation>
    <scope>NUCLEOTIDE SEQUENCE [LARGE SCALE GENOMIC DNA]</scope>
    <source>
        <strain evidence="9 10">CC-BB4</strain>
    </source>
</reference>
<dbReference type="EMBL" id="CP031417">
    <property type="protein sequence ID" value="AXK81191.1"/>
    <property type="molecule type" value="Genomic_DNA"/>
</dbReference>
<comment type="subcellular location">
    <subcellularLocation>
        <location evidence="1">Cell membrane</location>
        <topology evidence="1">Multi-pass membrane protein</topology>
    </subcellularLocation>
</comment>
<evidence type="ECO:0000313" key="9">
    <source>
        <dbReference type="EMBL" id="AXK81191.1"/>
    </source>
</evidence>
<evidence type="ECO:0000313" key="10">
    <source>
        <dbReference type="Proteomes" id="UP000254889"/>
    </source>
</evidence>
<keyword evidence="5 7" id="KW-1133">Transmembrane helix</keyword>
<feature type="transmembrane region" description="Helical" evidence="7">
    <location>
        <begin position="66"/>
        <end position="84"/>
    </location>
</feature>
<evidence type="ECO:0000259" key="8">
    <source>
        <dbReference type="Pfam" id="PF01551"/>
    </source>
</evidence>
<evidence type="ECO:0000256" key="7">
    <source>
        <dbReference type="SAM" id="Phobius"/>
    </source>
</evidence>
<dbReference type="PANTHER" id="PTHR21666:SF285">
    <property type="entry name" value="M23 FAMILY METALLOPEPTIDASE"/>
    <property type="match status" value="1"/>
</dbReference>
<feature type="transmembrane region" description="Helical" evidence="7">
    <location>
        <begin position="269"/>
        <end position="292"/>
    </location>
</feature>
<dbReference type="SUPFAM" id="SSF51261">
    <property type="entry name" value="Duplicated hybrid motif"/>
    <property type="match status" value="1"/>
</dbReference>
<feature type="transmembrane region" description="Helical" evidence="7">
    <location>
        <begin position="125"/>
        <end position="147"/>
    </location>
</feature>
<keyword evidence="4 7" id="KW-0812">Transmembrane</keyword>
<evidence type="ECO:0000256" key="5">
    <source>
        <dbReference type="ARBA" id="ARBA00022989"/>
    </source>
</evidence>
<dbReference type="InterPro" id="IPR004937">
    <property type="entry name" value="Urea_transporter"/>
</dbReference>
<feature type="transmembrane region" description="Helical" evidence="7">
    <location>
        <begin position="217"/>
        <end position="240"/>
    </location>
</feature>